<dbReference type="Pfam" id="PF04564">
    <property type="entry name" value="U-box"/>
    <property type="match status" value="1"/>
</dbReference>
<dbReference type="Proteomes" id="UP000023152">
    <property type="component" value="Unassembled WGS sequence"/>
</dbReference>
<dbReference type="PANTHER" id="PTHR22849:SF24">
    <property type="entry name" value="E3 UBIQUITIN-PROTEIN LIGASE PUB24"/>
    <property type="match status" value="1"/>
</dbReference>
<name>X6LLP4_RETFI</name>
<dbReference type="Gene3D" id="3.30.40.10">
    <property type="entry name" value="Zinc/RING finger domain, C3HC4 (zinc finger)"/>
    <property type="match status" value="1"/>
</dbReference>
<dbReference type="SUPFAM" id="SSF57850">
    <property type="entry name" value="RING/U-box"/>
    <property type="match status" value="1"/>
</dbReference>
<evidence type="ECO:0000256" key="1">
    <source>
        <dbReference type="SAM" id="MobiDB-lite"/>
    </source>
</evidence>
<sequence>MNEYNKIIKGKKIDGVSLLKMSKNDWMNLFHFDMLLQACVVYDLFNQICVKYPIDSNEGIPHDIPKEYLCPISKSIMKDPVIALNGITYDRSSIMNQYQNIPNYYSLMNNGNLELYPDFALQQKIQKFLENLKHSDYFHYFEFLFFIHSKVRKKYNNLVIYFDCLLIMRYFLFLSSLQKIFKFFVAKREPGKIIMQKILNFYMTQKETRLHKELSLEIYSDISAFVVHRKQLIFKEKLFKFVFLYVNKKNKAMFFPCHESAKSGGYAENKIKFVYQEQDNASNKLKTRAHTIAVERSKQLSTNKRREKKYLDPSFFSRAPSKKTDVQNIQCLTNKNETSNKTALNKNTGEEIYTPTTKAPTTNPKEKKGNTFNTMPKKKNIKKPKTTTKKKNNVMFFVWKKRFLFYGPIVLSWS</sequence>
<keyword evidence="4" id="KW-1185">Reference proteome</keyword>
<dbReference type="CDD" id="cd16453">
    <property type="entry name" value="RING-Ubox"/>
    <property type="match status" value="1"/>
</dbReference>
<dbReference type="PROSITE" id="PS51698">
    <property type="entry name" value="U_BOX"/>
    <property type="match status" value="1"/>
</dbReference>
<evidence type="ECO:0000313" key="3">
    <source>
        <dbReference type="EMBL" id="ETO02057.1"/>
    </source>
</evidence>
<reference evidence="3 4" key="1">
    <citation type="journal article" date="2013" name="Curr. Biol.">
        <title>The Genome of the Foraminiferan Reticulomyxa filosa.</title>
        <authorList>
            <person name="Glockner G."/>
            <person name="Hulsmann N."/>
            <person name="Schleicher M."/>
            <person name="Noegel A.A."/>
            <person name="Eichinger L."/>
            <person name="Gallinger C."/>
            <person name="Pawlowski J."/>
            <person name="Sierra R."/>
            <person name="Euteneuer U."/>
            <person name="Pillet L."/>
            <person name="Moustafa A."/>
            <person name="Platzer M."/>
            <person name="Groth M."/>
            <person name="Szafranski K."/>
            <person name="Schliwa M."/>
        </authorList>
    </citation>
    <scope>NUCLEOTIDE SEQUENCE [LARGE SCALE GENOMIC DNA]</scope>
</reference>
<dbReference type="GO" id="GO:0016567">
    <property type="term" value="P:protein ubiquitination"/>
    <property type="evidence" value="ECO:0007669"/>
    <property type="project" value="InterPro"/>
</dbReference>
<feature type="compositionally biased region" description="Low complexity" evidence="1">
    <location>
        <begin position="354"/>
        <end position="363"/>
    </location>
</feature>
<accession>X6LLP4</accession>
<feature type="region of interest" description="Disordered" evidence="1">
    <location>
        <begin position="352"/>
        <end position="387"/>
    </location>
</feature>
<dbReference type="PANTHER" id="PTHR22849">
    <property type="entry name" value="WDSAM1 PROTEIN"/>
    <property type="match status" value="1"/>
</dbReference>
<dbReference type="SMART" id="SM00504">
    <property type="entry name" value="Ubox"/>
    <property type="match status" value="1"/>
</dbReference>
<dbReference type="GO" id="GO:0061630">
    <property type="term" value="F:ubiquitin protein ligase activity"/>
    <property type="evidence" value="ECO:0007669"/>
    <property type="project" value="InterPro"/>
</dbReference>
<feature type="domain" description="U-box" evidence="2">
    <location>
        <begin position="63"/>
        <end position="94"/>
    </location>
</feature>
<comment type="caution">
    <text evidence="3">The sequence shown here is derived from an EMBL/GenBank/DDBJ whole genome shotgun (WGS) entry which is preliminary data.</text>
</comment>
<evidence type="ECO:0000259" key="2">
    <source>
        <dbReference type="PROSITE" id="PS51698"/>
    </source>
</evidence>
<dbReference type="AlphaFoldDB" id="X6LLP4"/>
<gene>
    <name evidence="3" type="ORF">RFI_35377</name>
</gene>
<dbReference type="InterPro" id="IPR013083">
    <property type="entry name" value="Znf_RING/FYVE/PHD"/>
</dbReference>
<feature type="compositionally biased region" description="Basic residues" evidence="1">
    <location>
        <begin position="376"/>
        <end position="387"/>
    </location>
</feature>
<dbReference type="EMBL" id="ASPP01036797">
    <property type="protein sequence ID" value="ETO02057.1"/>
    <property type="molecule type" value="Genomic_DNA"/>
</dbReference>
<organism evidence="3 4">
    <name type="scientific">Reticulomyxa filosa</name>
    <dbReference type="NCBI Taxonomy" id="46433"/>
    <lineage>
        <taxon>Eukaryota</taxon>
        <taxon>Sar</taxon>
        <taxon>Rhizaria</taxon>
        <taxon>Retaria</taxon>
        <taxon>Foraminifera</taxon>
        <taxon>Monothalamids</taxon>
        <taxon>Reticulomyxidae</taxon>
        <taxon>Reticulomyxa</taxon>
    </lineage>
</organism>
<dbReference type="InterPro" id="IPR003613">
    <property type="entry name" value="Ubox_domain"/>
</dbReference>
<protein>
    <recommendedName>
        <fullName evidence="2">U-box domain-containing protein</fullName>
    </recommendedName>
</protein>
<evidence type="ECO:0000313" key="4">
    <source>
        <dbReference type="Proteomes" id="UP000023152"/>
    </source>
</evidence>
<proteinExistence type="predicted"/>
<dbReference type="InterPro" id="IPR045185">
    <property type="entry name" value="PUB22/23/24-like"/>
</dbReference>